<accession>A0ABR0F1P1</accession>
<feature type="coiled-coil region" evidence="1">
    <location>
        <begin position="503"/>
        <end position="530"/>
    </location>
</feature>
<keyword evidence="1" id="KW-0175">Coiled coil</keyword>
<dbReference type="SUPFAM" id="SSF57850">
    <property type="entry name" value="RING/U-box"/>
    <property type="match status" value="1"/>
</dbReference>
<name>A0ABR0F1P1_ZASCE</name>
<evidence type="ECO:0008006" key="4">
    <source>
        <dbReference type="Google" id="ProtNLM"/>
    </source>
</evidence>
<gene>
    <name evidence="2" type="ORF">PRZ48_000996</name>
</gene>
<evidence type="ECO:0000256" key="1">
    <source>
        <dbReference type="SAM" id="Coils"/>
    </source>
</evidence>
<evidence type="ECO:0000313" key="2">
    <source>
        <dbReference type="EMBL" id="KAK4507261.1"/>
    </source>
</evidence>
<organism evidence="2 3">
    <name type="scientific">Zasmidium cellare</name>
    <name type="common">Wine cellar mold</name>
    <name type="synonym">Racodium cellare</name>
    <dbReference type="NCBI Taxonomy" id="395010"/>
    <lineage>
        <taxon>Eukaryota</taxon>
        <taxon>Fungi</taxon>
        <taxon>Dikarya</taxon>
        <taxon>Ascomycota</taxon>
        <taxon>Pezizomycotina</taxon>
        <taxon>Dothideomycetes</taxon>
        <taxon>Dothideomycetidae</taxon>
        <taxon>Mycosphaerellales</taxon>
        <taxon>Mycosphaerellaceae</taxon>
        <taxon>Zasmidium</taxon>
    </lineage>
</organism>
<evidence type="ECO:0000313" key="3">
    <source>
        <dbReference type="Proteomes" id="UP001305779"/>
    </source>
</evidence>
<keyword evidence="3" id="KW-1185">Reference proteome</keyword>
<dbReference type="Gene3D" id="1.20.120.1750">
    <property type="match status" value="1"/>
</dbReference>
<reference evidence="2 3" key="1">
    <citation type="journal article" date="2023" name="G3 (Bethesda)">
        <title>A chromosome-level genome assembly of Zasmidium syzygii isolated from banana leaves.</title>
        <authorList>
            <person name="van Westerhoven A.C."/>
            <person name="Mehrabi R."/>
            <person name="Talebi R."/>
            <person name="Steentjes M.B.F."/>
            <person name="Corcolon B."/>
            <person name="Chong P.A."/>
            <person name="Kema G.H.J."/>
            <person name="Seidl M.F."/>
        </authorList>
    </citation>
    <scope>NUCLEOTIDE SEQUENCE [LARGE SCALE GENOMIC DNA]</scope>
    <source>
        <strain evidence="2 3">P124</strain>
    </source>
</reference>
<dbReference type="Pfam" id="PF26200">
    <property type="entry name" value="Rcat_RNF216"/>
    <property type="match status" value="1"/>
</dbReference>
<sequence length="533" mass="60236">MASCSVCLESITSDTNKRHITGLIPHTNTRISDDVCEPCVQDSIIPKFHDAIHKEALYPVRWGSMALNPSQFLDLLGQDFLDRFARKEEEYACARDRLYCPHKIEVSKAPLPGGIATTQLALKEAQITSQGLEVESCGGFISRRRRKPSLTTCPRCLGILCHSCGLELSTITTKHTCPSTLRDNPLRSLTRGRDYQKCPSCARTWQLRDGCNSLRCICGTSLCFVCGRRVPEHESQHWREGSKCPRFNQPGATNALFDERWAPRAEDVEEQEFVLPRDIPAGRIVEVEEGLQEFFVGLREVQAGVRQVLVRGRKVPAWVEEWGLVDVEAVFELRPLLGPRFVRLAPTSARAERQRELRGRVEASMRRFFRGWDELVRNLLRILLPVGFDQLPRGDGLGELEDGEKDEEGDDIAEAEEDIHPVAFPPIFIAAADPSMRFDYSITVDLLQLVQTYKEYHKAQDQRLAELNPLLKGGVSGSVEISFSGDVDEPWIDWAYIEGMVLEDGEEEQIEGLREQLNEQMEVLAELVQMMVS</sequence>
<proteinExistence type="predicted"/>
<protein>
    <recommendedName>
        <fullName evidence="4">RING-type domain-containing protein</fullName>
    </recommendedName>
</protein>
<dbReference type="EMBL" id="JAXOVC010000001">
    <property type="protein sequence ID" value="KAK4507261.1"/>
    <property type="molecule type" value="Genomic_DNA"/>
</dbReference>
<comment type="caution">
    <text evidence="2">The sequence shown here is derived from an EMBL/GenBank/DDBJ whole genome shotgun (WGS) entry which is preliminary data.</text>
</comment>
<dbReference type="Proteomes" id="UP001305779">
    <property type="component" value="Unassembled WGS sequence"/>
</dbReference>